<organism evidence="3">
    <name type="scientific">Phaeodactylum tricornutum</name>
    <name type="common">Diatom</name>
    <dbReference type="NCBI Taxonomy" id="2850"/>
    <lineage>
        <taxon>Eukaryota</taxon>
        <taxon>Sar</taxon>
        <taxon>Stramenopiles</taxon>
        <taxon>Ochrophyta</taxon>
        <taxon>Bacillariophyta</taxon>
        <taxon>Bacillariophyceae</taxon>
        <taxon>Bacillariophycidae</taxon>
        <taxon>Naviculales</taxon>
        <taxon>Phaeodactylaceae</taxon>
        <taxon>Phaeodactylum</taxon>
    </lineage>
</organism>
<name>A0A8J9TDQ9_PHATR</name>
<dbReference type="Gene3D" id="3.40.50.11980">
    <property type="match status" value="1"/>
</dbReference>
<reference evidence="3" key="1">
    <citation type="submission" date="2022-02" db="EMBL/GenBank/DDBJ databases">
        <authorList>
            <person name="Giguere J D."/>
        </authorList>
    </citation>
    <scope>NUCLEOTIDE SEQUENCE</scope>
    <source>
        <strain evidence="3">CCAP 1055/1</strain>
    </source>
</reference>
<sequence>MVRPRLVQEGNPIVNSQVRRPNEHNVGVMPQGVQKQATSSQQQYSSTSSCSSSQEASSLLQAAGGQIPSPHRHKYTAASRFTINNDAMDDDSVMHTSALSIQNQYRHPTSSPQNLSPIQHGSHFGNGQSSPSQPQSANSSHNGPNARENKSAYTGTSHTYSQPSHFQIGADYRPLERMEGVEDHSEKTPLVVLDGANLSYAYAQTLLGVDNRHRRARFDPDVRGIRVACEYFVQAGLRVLAVLPSSWYNQKPRAGNNLSAENAWMQQDQLETLRLLREKSWLVGAPPTDDDDAYVLTIAQRENVRASRRHGQHGPAFVLSNDLFRDAQDRDATEQLRGWLQNGIDSHGPGRISYAFVDMGQLDEYGQRELDIVPNPRHPLVLCIEQSHSVAQRHI</sequence>
<feature type="compositionally biased region" description="Polar residues" evidence="1">
    <location>
        <begin position="151"/>
        <end position="165"/>
    </location>
</feature>
<feature type="domain" description="RNase NYN" evidence="2">
    <location>
        <begin position="190"/>
        <end position="330"/>
    </location>
</feature>
<accession>A0A8J9TDQ9</accession>
<proteinExistence type="predicted"/>
<gene>
    <name evidence="3" type="ORF">PTTT1_LOCUS49464</name>
</gene>
<feature type="compositionally biased region" description="Polar residues" evidence="1">
    <location>
        <begin position="104"/>
        <end position="119"/>
    </location>
</feature>
<feature type="region of interest" description="Disordered" evidence="1">
    <location>
        <begin position="104"/>
        <end position="165"/>
    </location>
</feature>
<feature type="region of interest" description="Disordered" evidence="1">
    <location>
        <begin position="1"/>
        <end position="26"/>
    </location>
</feature>
<dbReference type="Proteomes" id="UP000836788">
    <property type="component" value="Chromosome 7"/>
</dbReference>
<evidence type="ECO:0000313" key="3">
    <source>
        <dbReference type="EMBL" id="CAG9292760.1"/>
    </source>
</evidence>
<evidence type="ECO:0000256" key="1">
    <source>
        <dbReference type="SAM" id="MobiDB-lite"/>
    </source>
</evidence>
<evidence type="ECO:0000259" key="2">
    <source>
        <dbReference type="Pfam" id="PF11977"/>
    </source>
</evidence>
<feature type="compositionally biased region" description="Low complexity" evidence="1">
    <location>
        <begin position="125"/>
        <end position="140"/>
    </location>
</feature>
<dbReference type="InterPro" id="IPR021869">
    <property type="entry name" value="RNase_Zc3h12_NYN"/>
</dbReference>
<protein>
    <recommendedName>
        <fullName evidence="2">RNase NYN domain-containing protein</fullName>
    </recommendedName>
</protein>
<dbReference type="Pfam" id="PF11977">
    <property type="entry name" value="RNase_Zc3h12a"/>
    <property type="match status" value="1"/>
</dbReference>
<dbReference type="AlphaFoldDB" id="A0A8J9TDQ9"/>
<feature type="region of interest" description="Disordered" evidence="1">
    <location>
        <begin position="38"/>
        <end position="72"/>
    </location>
</feature>
<dbReference type="EMBL" id="OU594948">
    <property type="protein sequence ID" value="CAG9292760.1"/>
    <property type="molecule type" value="Genomic_DNA"/>
</dbReference>
<feature type="compositionally biased region" description="Low complexity" evidence="1">
    <location>
        <begin position="38"/>
        <end position="63"/>
    </location>
</feature>